<dbReference type="Gene3D" id="2.60.120.10">
    <property type="entry name" value="Jelly Rolls"/>
    <property type="match status" value="1"/>
</dbReference>
<dbReference type="GO" id="GO:0003677">
    <property type="term" value="F:DNA binding"/>
    <property type="evidence" value="ECO:0007669"/>
    <property type="project" value="UniProtKB-KW"/>
</dbReference>
<dbReference type="InterPro" id="IPR001387">
    <property type="entry name" value="Cro/C1-type_HTH"/>
</dbReference>
<evidence type="ECO:0000256" key="3">
    <source>
        <dbReference type="ARBA" id="ARBA00023163"/>
    </source>
</evidence>
<dbReference type="SUPFAM" id="SSF47413">
    <property type="entry name" value="lambda repressor-like DNA-binding domains"/>
    <property type="match status" value="1"/>
</dbReference>
<dbReference type="CDD" id="cd02209">
    <property type="entry name" value="cupin_XRE_C"/>
    <property type="match status" value="1"/>
</dbReference>
<dbReference type="Proteomes" id="UP001300604">
    <property type="component" value="Chromosome"/>
</dbReference>
<dbReference type="InterPro" id="IPR011051">
    <property type="entry name" value="RmlC_Cupin_sf"/>
</dbReference>
<accession>A0AA97D9A2</accession>
<dbReference type="PANTHER" id="PTHR46797">
    <property type="entry name" value="HTH-TYPE TRANSCRIPTIONAL REGULATOR"/>
    <property type="match status" value="1"/>
</dbReference>
<reference evidence="5" key="2">
    <citation type="submission" date="2024-06" db="EMBL/GenBank/DDBJ databases">
        <title>Caproicibacterium argilliputei sp. nov, a novel caproic acid producing anaerobic bacterium isolated from pit mud.</title>
        <authorList>
            <person name="Xia S."/>
        </authorList>
    </citation>
    <scope>NUCLEOTIDE SEQUENCE</scope>
    <source>
        <strain evidence="5">ZCY20-5</strain>
    </source>
</reference>
<evidence type="ECO:0000256" key="1">
    <source>
        <dbReference type="ARBA" id="ARBA00023015"/>
    </source>
</evidence>
<keyword evidence="1" id="KW-0805">Transcription regulation</keyword>
<reference evidence="5" key="1">
    <citation type="submission" date="2023-09" db="EMBL/GenBank/DDBJ databases">
        <authorList>
            <person name="Zeng C."/>
        </authorList>
    </citation>
    <scope>NUCLEOTIDE SEQUENCE</scope>
    <source>
        <strain evidence="5">ZCY20-5</strain>
    </source>
</reference>
<dbReference type="InterPro" id="IPR010982">
    <property type="entry name" value="Lambda_DNA-bd_dom_sf"/>
</dbReference>
<keyword evidence="3" id="KW-0804">Transcription</keyword>
<evidence type="ECO:0000256" key="2">
    <source>
        <dbReference type="ARBA" id="ARBA00023125"/>
    </source>
</evidence>
<keyword evidence="2" id="KW-0238">DNA-binding</keyword>
<sequence>MDDLNRNVAANLRRLRRSKQMSLDGAARETGLSKSMLGQIERGEANPTLSTLEKIMSGLRVSFMDLVSPLKESAYLVRRDSLVPVKEEPNAYSSVAYFPYEQDRSFALYEITVEPGKVYHCSAHGARTAAFLVVVSGRLLLETEGKNYRLCAGDAIRFCTDCAHRYFCEGAERLRLFLVLYWT</sequence>
<dbReference type="RefSeq" id="WP_275846682.1">
    <property type="nucleotide sequence ID" value="NZ_CP135996.1"/>
</dbReference>
<dbReference type="KEGG" id="carl:PXC00_03520"/>
<evidence type="ECO:0000259" key="4">
    <source>
        <dbReference type="PROSITE" id="PS50943"/>
    </source>
</evidence>
<dbReference type="InterPro" id="IPR014710">
    <property type="entry name" value="RmlC-like_jellyroll"/>
</dbReference>
<evidence type="ECO:0000313" key="6">
    <source>
        <dbReference type="Proteomes" id="UP001300604"/>
    </source>
</evidence>
<dbReference type="PANTHER" id="PTHR46797:SF23">
    <property type="entry name" value="HTH-TYPE TRANSCRIPTIONAL REGULATOR SUTR"/>
    <property type="match status" value="1"/>
</dbReference>
<dbReference type="SUPFAM" id="SSF51182">
    <property type="entry name" value="RmlC-like cupins"/>
    <property type="match status" value="1"/>
</dbReference>
<dbReference type="EMBL" id="CP135996">
    <property type="protein sequence ID" value="WOC32960.1"/>
    <property type="molecule type" value="Genomic_DNA"/>
</dbReference>
<dbReference type="InterPro" id="IPR013096">
    <property type="entry name" value="Cupin_2"/>
</dbReference>
<name>A0AA97D9A2_9FIRM</name>
<dbReference type="CDD" id="cd00093">
    <property type="entry name" value="HTH_XRE"/>
    <property type="match status" value="1"/>
</dbReference>
<proteinExistence type="predicted"/>
<dbReference type="GO" id="GO:0005829">
    <property type="term" value="C:cytosol"/>
    <property type="evidence" value="ECO:0007669"/>
    <property type="project" value="TreeGrafter"/>
</dbReference>
<dbReference type="SMART" id="SM00530">
    <property type="entry name" value="HTH_XRE"/>
    <property type="match status" value="1"/>
</dbReference>
<dbReference type="Gene3D" id="1.10.260.40">
    <property type="entry name" value="lambda repressor-like DNA-binding domains"/>
    <property type="match status" value="1"/>
</dbReference>
<dbReference type="GO" id="GO:0003700">
    <property type="term" value="F:DNA-binding transcription factor activity"/>
    <property type="evidence" value="ECO:0007669"/>
    <property type="project" value="TreeGrafter"/>
</dbReference>
<dbReference type="InterPro" id="IPR050807">
    <property type="entry name" value="TransReg_Diox_bact_type"/>
</dbReference>
<protein>
    <submittedName>
        <fullName evidence="5">XRE family transcriptional regulator</fullName>
    </submittedName>
</protein>
<dbReference type="Pfam" id="PF01381">
    <property type="entry name" value="HTH_3"/>
    <property type="match status" value="1"/>
</dbReference>
<feature type="domain" description="HTH cro/C1-type" evidence="4">
    <location>
        <begin position="12"/>
        <end position="66"/>
    </location>
</feature>
<organism evidence="5 6">
    <name type="scientific">Caproicibacterium argilliputei</name>
    <dbReference type="NCBI Taxonomy" id="3030016"/>
    <lineage>
        <taxon>Bacteria</taxon>
        <taxon>Bacillati</taxon>
        <taxon>Bacillota</taxon>
        <taxon>Clostridia</taxon>
        <taxon>Eubacteriales</taxon>
        <taxon>Oscillospiraceae</taxon>
        <taxon>Caproicibacterium</taxon>
    </lineage>
</organism>
<keyword evidence="6" id="KW-1185">Reference proteome</keyword>
<dbReference type="AlphaFoldDB" id="A0AA97D9A2"/>
<evidence type="ECO:0000313" key="5">
    <source>
        <dbReference type="EMBL" id="WOC32960.1"/>
    </source>
</evidence>
<dbReference type="Pfam" id="PF07883">
    <property type="entry name" value="Cupin_2"/>
    <property type="match status" value="1"/>
</dbReference>
<gene>
    <name evidence="5" type="ORF">PXC00_03520</name>
</gene>
<dbReference type="PROSITE" id="PS50943">
    <property type="entry name" value="HTH_CROC1"/>
    <property type="match status" value="1"/>
</dbReference>